<accession>A0A5B8XXU1</accession>
<evidence type="ECO:0000313" key="6">
    <source>
        <dbReference type="Proteomes" id="UP000315995"/>
    </source>
</evidence>
<dbReference type="InterPro" id="IPR042178">
    <property type="entry name" value="Serpin_sf_1"/>
</dbReference>
<dbReference type="InterPro" id="IPR023796">
    <property type="entry name" value="Serpin_dom"/>
</dbReference>
<evidence type="ECO:0000313" key="5">
    <source>
        <dbReference type="EMBL" id="QDG49531.1"/>
    </source>
</evidence>
<keyword evidence="3" id="KW-0732">Signal</keyword>
<dbReference type="PROSITE" id="PS51257">
    <property type="entry name" value="PROKAR_LIPOPROTEIN"/>
    <property type="match status" value="1"/>
</dbReference>
<dbReference type="PANTHER" id="PTHR11461:SF211">
    <property type="entry name" value="GH10112P-RELATED"/>
    <property type="match status" value="1"/>
</dbReference>
<dbReference type="InterPro" id="IPR023795">
    <property type="entry name" value="Serpin_CS"/>
</dbReference>
<dbReference type="Gene3D" id="2.30.39.10">
    <property type="entry name" value="Alpha-1-antitrypsin, domain 1"/>
    <property type="match status" value="1"/>
</dbReference>
<dbReference type="Proteomes" id="UP000315995">
    <property type="component" value="Chromosome"/>
</dbReference>
<sequence>MNAQMNKLATLLLSLALAASSAACGGAADDNPADNNANNNAPSDFGEARSDKQRLTNPQVPQADQETLVDGNTAFALDLYAEVADEEDNIFYSPHSISIALAMTYAGARNDTATEMAQVMHYDLPQDRLHPAFNWLDLHLMDLAEEPVNEESEPFQLSVANSIWGQKDYHFESDFLDTLAVNYGAGLRTLDFIEETEASRQTINTWVEDETEDRIKNLLPQGTITQGTRLVLTNAIYFKASWLSAFDEQMTSQGDFTLRDGSTVTADLMQQTAQFPYADMGDYRAVQLPYDGGDVSMLVILPDDLATFESSFDASKLDAVDAALASERVKLTFPKFEFEAPLMLTGILQDMGMVAPFQNADFSGMTGQVGLAITDVVHKAFVAVDEEGTEAAAATAVVVGETSVPPTPVEFRADKPFIFMIRDNQTGSILFMGRIVDPTA</sequence>
<evidence type="ECO:0000256" key="3">
    <source>
        <dbReference type="SAM" id="SignalP"/>
    </source>
</evidence>
<feature type="chain" id="PRO_5030106070" evidence="3">
    <location>
        <begin position="24"/>
        <end position="440"/>
    </location>
</feature>
<organism evidence="5 6">
    <name type="scientific">Persicimonas caeni</name>
    <dbReference type="NCBI Taxonomy" id="2292766"/>
    <lineage>
        <taxon>Bacteria</taxon>
        <taxon>Deltaproteobacteria</taxon>
        <taxon>Bradymonadales</taxon>
        <taxon>Bradymonadaceae</taxon>
        <taxon>Persicimonas</taxon>
    </lineage>
</organism>
<dbReference type="CDD" id="cd19590">
    <property type="entry name" value="serpin_thermopin-like"/>
    <property type="match status" value="1"/>
</dbReference>
<dbReference type="RefSeq" id="WP_141196028.1">
    <property type="nucleotide sequence ID" value="NZ_CP041186.1"/>
</dbReference>
<dbReference type="GO" id="GO:0005615">
    <property type="term" value="C:extracellular space"/>
    <property type="evidence" value="ECO:0007669"/>
    <property type="project" value="InterPro"/>
</dbReference>
<feature type="region of interest" description="Disordered" evidence="2">
    <location>
        <begin position="29"/>
        <end position="65"/>
    </location>
</feature>
<name>A0A4Y6PMM3_PERCE</name>
<dbReference type="InterPro" id="IPR042185">
    <property type="entry name" value="Serpin_sf_2"/>
</dbReference>
<dbReference type="Pfam" id="PF00079">
    <property type="entry name" value="Serpin"/>
    <property type="match status" value="1"/>
</dbReference>
<feature type="domain" description="Serpin" evidence="4">
    <location>
        <begin position="77"/>
        <end position="438"/>
    </location>
</feature>
<evidence type="ECO:0000259" key="4">
    <source>
        <dbReference type="SMART" id="SM00093"/>
    </source>
</evidence>
<feature type="signal peptide" evidence="3">
    <location>
        <begin position="1"/>
        <end position="23"/>
    </location>
</feature>
<dbReference type="EMBL" id="CP041186">
    <property type="protein sequence ID" value="QDG49531.1"/>
    <property type="molecule type" value="Genomic_DNA"/>
</dbReference>
<dbReference type="SUPFAM" id="SSF56574">
    <property type="entry name" value="Serpins"/>
    <property type="match status" value="1"/>
</dbReference>
<proteinExistence type="inferred from homology"/>
<dbReference type="GO" id="GO:0004867">
    <property type="term" value="F:serine-type endopeptidase inhibitor activity"/>
    <property type="evidence" value="ECO:0007669"/>
    <property type="project" value="InterPro"/>
</dbReference>
<comment type="similarity">
    <text evidence="1">Belongs to the serpin family.</text>
</comment>
<dbReference type="PANTHER" id="PTHR11461">
    <property type="entry name" value="SERINE PROTEASE INHIBITOR, SERPIN"/>
    <property type="match status" value="1"/>
</dbReference>
<feature type="compositionally biased region" description="Low complexity" evidence="2">
    <location>
        <begin position="29"/>
        <end position="42"/>
    </location>
</feature>
<dbReference type="Gene3D" id="3.30.497.10">
    <property type="entry name" value="Antithrombin, subunit I, domain 2"/>
    <property type="match status" value="1"/>
</dbReference>
<dbReference type="SMART" id="SM00093">
    <property type="entry name" value="SERPIN"/>
    <property type="match status" value="1"/>
</dbReference>
<dbReference type="OrthoDB" id="9764871at2"/>
<evidence type="ECO:0000256" key="1">
    <source>
        <dbReference type="RuleBase" id="RU000411"/>
    </source>
</evidence>
<dbReference type="PROSITE" id="PS00284">
    <property type="entry name" value="SERPIN"/>
    <property type="match status" value="1"/>
</dbReference>
<protein>
    <submittedName>
        <fullName evidence="5">Serpin family protein</fullName>
    </submittedName>
</protein>
<feature type="compositionally biased region" description="Polar residues" evidence="2">
    <location>
        <begin position="55"/>
        <end position="65"/>
    </location>
</feature>
<keyword evidence="6" id="KW-1185">Reference proteome</keyword>
<evidence type="ECO:0000256" key="2">
    <source>
        <dbReference type="SAM" id="MobiDB-lite"/>
    </source>
</evidence>
<dbReference type="InterPro" id="IPR000215">
    <property type="entry name" value="Serpin_fam"/>
</dbReference>
<reference evidence="5 6" key="1">
    <citation type="submission" date="2019-06" db="EMBL/GenBank/DDBJ databases">
        <title>Persicimonas caeni gen. nov., sp. nov., a predatory bacterium isolated from solar saltern.</title>
        <authorList>
            <person name="Wang S."/>
        </authorList>
    </citation>
    <scope>NUCLEOTIDE SEQUENCE [LARGE SCALE GENOMIC DNA]</scope>
    <source>
        <strain evidence="5 6">YN101</strain>
    </source>
</reference>
<gene>
    <name evidence="5" type="ORF">FIV42_01895</name>
</gene>
<dbReference type="AlphaFoldDB" id="A0A4Y6PMM3"/>
<dbReference type="InterPro" id="IPR036186">
    <property type="entry name" value="Serpin_sf"/>
</dbReference>
<accession>A0A4Y6PMM3</accession>